<evidence type="ECO:0000259" key="2">
    <source>
        <dbReference type="Pfam" id="PF07940"/>
    </source>
</evidence>
<dbReference type="RefSeq" id="WP_184147416.1">
    <property type="nucleotide sequence ID" value="NZ_JACHFM010000001.1"/>
</dbReference>
<reference evidence="3 4" key="1">
    <citation type="submission" date="2020-08" db="EMBL/GenBank/DDBJ databases">
        <title>Genomic Encyclopedia of Type Strains, Phase IV (KMG-IV): sequencing the most valuable type-strain genomes for metagenomic binning, comparative biology and taxonomic classification.</title>
        <authorList>
            <person name="Goeker M."/>
        </authorList>
    </citation>
    <scope>NUCLEOTIDE SEQUENCE [LARGE SCALE GENOMIC DNA]</scope>
    <source>
        <strain evidence="3 4">DSM 101730</strain>
    </source>
</reference>
<organism evidence="3 4">
    <name type="scientific">Amaricoccus macauensis</name>
    <dbReference type="NCBI Taxonomy" id="57001"/>
    <lineage>
        <taxon>Bacteria</taxon>
        <taxon>Pseudomonadati</taxon>
        <taxon>Pseudomonadota</taxon>
        <taxon>Alphaproteobacteria</taxon>
        <taxon>Rhodobacterales</taxon>
        <taxon>Paracoccaceae</taxon>
        <taxon>Amaricoccus</taxon>
    </lineage>
</organism>
<comment type="caution">
    <text evidence="3">The sequence shown here is derived from an EMBL/GenBank/DDBJ whole genome shotgun (WGS) entry which is preliminary data.</text>
</comment>
<protein>
    <submittedName>
        <fullName evidence="3">Putative heparinase superfamily protein</fullName>
    </submittedName>
</protein>
<evidence type="ECO:0000256" key="1">
    <source>
        <dbReference type="ARBA" id="ARBA00004196"/>
    </source>
</evidence>
<evidence type="ECO:0000313" key="3">
    <source>
        <dbReference type="EMBL" id="MBB5221002.1"/>
    </source>
</evidence>
<dbReference type="InterPro" id="IPR012480">
    <property type="entry name" value="Hepar_II_III_C"/>
</dbReference>
<dbReference type="Proteomes" id="UP000549457">
    <property type="component" value="Unassembled WGS sequence"/>
</dbReference>
<dbReference type="Pfam" id="PF07940">
    <property type="entry name" value="Hepar_II_III_C"/>
    <property type="match status" value="1"/>
</dbReference>
<dbReference type="InterPro" id="IPR008929">
    <property type="entry name" value="Chondroitin_lyas"/>
</dbReference>
<dbReference type="Gene3D" id="2.70.98.70">
    <property type="match status" value="1"/>
</dbReference>
<dbReference type="EMBL" id="JACHFM010000001">
    <property type="protein sequence ID" value="MBB5221002.1"/>
    <property type="molecule type" value="Genomic_DNA"/>
</dbReference>
<name>A0A840SNX3_9RHOB</name>
<dbReference type="AlphaFoldDB" id="A0A840SNX3"/>
<gene>
    <name evidence="3" type="ORF">HNP73_000923</name>
</gene>
<feature type="domain" description="Heparinase II/III-like C-terminal" evidence="2">
    <location>
        <begin position="313"/>
        <end position="555"/>
    </location>
</feature>
<comment type="subcellular location">
    <subcellularLocation>
        <location evidence="1">Cell envelope</location>
    </subcellularLocation>
</comment>
<dbReference type="GO" id="GO:0016829">
    <property type="term" value="F:lyase activity"/>
    <property type="evidence" value="ECO:0007669"/>
    <property type="project" value="InterPro"/>
</dbReference>
<dbReference type="GO" id="GO:0030313">
    <property type="term" value="C:cell envelope"/>
    <property type="evidence" value="ECO:0007669"/>
    <property type="project" value="UniProtKB-SubCell"/>
</dbReference>
<sequence>MPSASLTLKALGGRLGRAPRAWQNRLWARQAWSRHRPDVAANLPEPMLLGDAGRGQQLLAGTWEPLGTALPLDGAAIWLAPADDPRIEPLRQTFRWLDDLAALGNRAARAEAQGWLLDWIRRCGRGIGPGWEPAIAGERAMRWTGHSRLLTQGLDEADAAGFWRALAAHQRYLARAWPHAGPGVPQLQALGGLVWSGLVLPHPGHAGAVAELAALAETLVGQDGGTASRAPEELSEVLILLIWTARLLENAGQRTMAPHLQAILRAVPVIRPLRMGDGAMARFHGGGSGEPERLDQALAELKLSAQQKPQLPMGFARLAGGRLVLLMDAAPPPETGAAGTLAFELSAARQPLVVNAGPGGAFGPVEALRARSTAAQSTVEVAGFSSALIATDDLAARTFGPRLEAGPALVAVRQAQDPSGQWLVATHDGYANRLGLLHERRIFVEAKGTEVRGEDILSVPDAGARDRYERAFPGGRTDFAARFHLHPAVGVEHDDIRQIVLLTLPAGEVWMFRAAGGAISIEPSIYYDTGAPAPQSASQVVVRAEVVGYLGQVTWSFSRLPEPAAH</sequence>
<proteinExistence type="predicted"/>
<evidence type="ECO:0000313" key="4">
    <source>
        <dbReference type="Proteomes" id="UP000549457"/>
    </source>
</evidence>
<dbReference type="Gene3D" id="1.50.10.100">
    <property type="entry name" value="Chondroitin AC/alginate lyase"/>
    <property type="match status" value="1"/>
</dbReference>
<accession>A0A840SNX3</accession>
<keyword evidence="4" id="KW-1185">Reference proteome</keyword>